<dbReference type="InterPro" id="IPR025944">
    <property type="entry name" value="Sigma_54_int_dom_CS"/>
</dbReference>
<evidence type="ECO:0000256" key="5">
    <source>
        <dbReference type="ARBA" id="ARBA00023163"/>
    </source>
</evidence>
<dbReference type="PROSITE" id="PS00688">
    <property type="entry name" value="SIGMA54_INTERACT_3"/>
    <property type="match status" value="1"/>
</dbReference>
<keyword evidence="1" id="KW-0547">Nucleotide-binding</keyword>
<organism evidence="9 10">
    <name type="scientific">Alkalitalea saponilacus</name>
    <dbReference type="NCBI Taxonomy" id="889453"/>
    <lineage>
        <taxon>Bacteria</taxon>
        <taxon>Pseudomonadati</taxon>
        <taxon>Bacteroidota</taxon>
        <taxon>Bacteroidia</taxon>
        <taxon>Marinilabiliales</taxon>
        <taxon>Marinilabiliaceae</taxon>
        <taxon>Alkalitalea</taxon>
    </lineage>
</organism>
<keyword evidence="10" id="KW-1185">Reference proteome</keyword>
<evidence type="ECO:0000256" key="3">
    <source>
        <dbReference type="ARBA" id="ARBA00023015"/>
    </source>
</evidence>
<dbReference type="GO" id="GO:0005524">
    <property type="term" value="F:ATP binding"/>
    <property type="evidence" value="ECO:0007669"/>
    <property type="project" value="UniProtKB-KW"/>
</dbReference>
<keyword evidence="4 9" id="KW-0238">DNA-binding</keyword>
<dbReference type="STRING" id="889453.SAMN03080601_01677"/>
<dbReference type="Gene3D" id="1.10.8.60">
    <property type="match status" value="1"/>
</dbReference>
<feature type="modified residue" description="4-aspartylphosphate" evidence="6">
    <location>
        <position position="51"/>
    </location>
</feature>
<dbReference type="SUPFAM" id="SSF52540">
    <property type="entry name" value="P-loop containing nucleoside triphosphate hydrolases"/>
    <property type="match status" value="1"/>
</dbReference>
<evidence type="ECO:0000256" key="4">
    <source>
        <dbReference type="ARBA" id="ARBA00023125"/>
    </source>
</evidence>
<dbReference type="PANTHER" id="PTHR32071">
    <property type="entry name" value="TRANSCRIPTIONAL REGULATORY PROTEIN"/>
    <property type="match status" value="1"/>
</dbReference>
<dbReference type="GO" id="GO:0000160">
    <property type="term" value="P:phosphorelay signal transduction system"/>
    <property type="evidence" value="ECO:0007669"/>
    <property type="project" value="InterPro"/>
</dbReference>
<dbReference type="PROSITE" id="PS50045">
    <property type="entry name" value="SIGMA54_INTERACT_4"/>
    <property type="match status" value="1"/>
</dbReference>
<dbReference type="InterPro" id="IPR058031">
    <property type="entry name" value="AAA_lid_NorR"/>
</dbReference>
<keyword evidence="3" id="KW-0805">Transcription regulation</keyword>
<dbReference type="GO" id="GO:0006355">
    <property type="term" value="P:regulation of DNA-templated transcription"/>
    <property type="evidence" value="ECO:0007669"/>
    <property type="project" value="InterPro"/>
</dbReference>
<evidence type="ECO:0000259" key="7">
    <source>
        <dbReference type="PROSITE" id="PS50045"/>
    </source>
</evidence>
<evidence type="ECO:0000256" key="1">
    <source>
        <dbReference type="ARBA" id="ARBA00022741"/>
    </source>
</evidence>
<feature type="domain" description="Sigma-54 factor interaction" evidence="7">
    <location>
        <begin position="143"/>
        <end position="373"/>
    </location>
</feature>
<evidence type="ECO:0000313" key="9">
    <source>
        <dbReference type="EMBL" id="SKB99312.1"/>
    </source>
</evidence>
<dbReference type="InterPro" id="IPR003593">
    <property type="entry name" value="AAA+_ATPase"/>
</dbReference>
<evidence type="ECO:0000256" key="6">
    <source>
        <dbReference type="PROSITE-ProRule" id="PRU00169"/>
    </source>
</evidence>
<dbReference type="SUPFAM" id="SSF52172">
    <property type="entry name" value="CheY-like"/>
    <property type="match status" value="1"/>
</dbReference>
<keyword evidence="5" id="KW-0804">Transcription</keyword>
<dbReference type="InterPro" id="IPR011006">
    <property type="entry name" value="CheY-like_superfamily"/>
</dbReference>
<dbReference type="Proteomes" id="UP000191055">
    <property type="component" value="Unassembled WGS sequence"/>
</dbReference>
<dbReference type="PROSITE" id="PS00676">
    <property type="entry name" value="SIGMA54_INTERACT_2"/>
    <property type="match status" value="1"/>
</dbReference>
<protein>
    <submittedName>
        <fullName evidence="9">DNA-binding transcriptional response regulator, NtrC family, contains REC, AAA-type ATPase, and a Fis-type DNA-binding domains</fullName>
    </submittedName>
</protein>
<dbReference type="SMART" id="SM00382">
    <property type="entry name" value="AAA"/>
    <property type="match status" value="1"/>
</dbReference>
<dbReference type="RefSeq" id="WP_079557433.1">
    <property type="nucleotide sequence ID" value="NZ_CP021904.1"/>
</dbReference>
<evidence type="ECO:0000256" key="2">
    <source>
        <dbReference type="ARBA" id="ARBA00022840"/>
    </source>
</evidence>
<dbReference type="Pfam" id="PF25601">
    <property type="entry name" value="AAA_lid_14"/>
    <property type="match status" value="1"/>
</dbReference>
<dbReference type="Gene3D" id="3.40.50.2300">
    <property type="match status" value="1"/>
</dbReference>
<sequence>MKVFVVEDDPLFRKIIEHTLKSNEDVEVVLFSNGSDFLRQMVDLPDVVTLDLGLPDFSGEDVFNQIVRFNPNIRVIIISGKDDIRTAVELLKQGAYDYITKDESTRERLQKAIDNIFRQLNLQKELSFFKNQVAQKYDYQHAIIGESKAIKEVSALVDKALKIPNINVSIRGEAGTGKELMAKIIHYNSNRRERAFVSLNLTTLPPEMIEGELFGFEQTGINGNVVMRQGKIEEANEGTIYLEEIQEMGEEVQLRLLNLLQHGFMQRVGGSKKIHVNVRVISASCVDLSEMVREQTFREDLYFRLMGLPVVLPSLKERQKDILLLADYFLKQFCHQNGISEREIASKARRKLLSYSFPGNVRELKAIIELAAVLSNNGKIEEEDIVFNSVNEVPDILTEEMTLRQYNEKIIRYYLDKYGNVMKVAEKLDIGKSTIYNLLKDKELR</sequence>
<feature type="domain" description="Response regulatory" evidence="8">
    <location>
        <begin position="2"/>
        <end position="116"/>
    </location>
</feature>
<dbReference type="KEGG" id="asx:CDL62_10215"/>
<keyword evidence="2" id="KW-0067">ATP-binding</keyword>
<dbReference type="OrthoDB" id="9810703at2"/>
<dbReference type="PROSITE" id="PS50110">
    <property type="entry name" value="RESPONSE_REGULATORY"/>
    <property type="match status" value="1"/>
</dbReference>
<reference evidence="9 10" key="1">
    <citation type="submission" date="2017-02" db="EMBL/GenBank/DDBJ databases">
        <authorList>
            <person name="Peterson S.W."/>
        </authorList>
    </citation>
    <scope>NUCLEOTIDE SEQUENCE [LARGE SCALE GENOMIC DNA]</scope>
    <source>
        <strain evidence="9 10">DSM 24412</strain>
    </source>
</reference>
<dbReference type="AlphaFoldDB" id="A0A1T5FT48"/>
<dbReference type="Pfam" id="PF00072">
    <property type="entry name" value="Response_reg"/>
    <property type="match status" value="1"/>
</dbReference>
<dbReference type="CDD" id="cd00156">
    <property type="entry name" value="REC"/>
    <property type="match status" value="1"/>
</dbReference>
<dbReference type="InterPro" id="IPR025943">
    <property type="entry name" value="Sigma_54_int_dom_ATP-bd_2"/>
</dbReference>
<dbReference type="InterPro" id="IPR009057">
    <property type="entry name" value="Homeodomain-like_sf"/>
</dbReference>
<dbReference type="SMART" id="SM00448">
    <property type="entry name" value="REC"/>
    <property type="match status" value="1"/>
</dbReference>
<accession>A0A1T5FT48</accession>
<gene>
    <name evidence="9" type="ORF">SAMN03080601_01677</name>
</gene>
<evidence type="ECO:0000313" key="10">
    <source>
        <dbReference type="Proteomes" id="UP000191055"/>
    </source>
</evidence>
<dbReference type="Pfam" id="PF00158">
    <property type="entry name" value="Sigma54_activat"/>
    <property type="match status" value="1"/>
</dbReference>
<dbReference type="SUPFAM" id="SSF46689">
    <property type="entry name" value="Homeodomain-like"/>
    <property type="match status" value="1"/>
</dbReference>
<dbReference type="InterPro" id="IPR002078">
    <property type="entry name" value="Sigma_54_int"/>
</dbReference>
<keyword evidence="6" id="KW-0597">Phosphoprotein</keyword>
<dbReference type="InterPro" id="IPR001789">
    <property type="entry name" value="Sig_transdc_resp-reg_receiver"/>
</dbReference>
<evidence type="ECO:0000259" key="8">
    <source>
        <dbReference type="PROSITE" id="PS50110"/>
    </source>
</evidence>
<name>A0A1T5FT48_9BACT</name>
<dbReference type="EMBL" id="FUYV01000008">
    <property type="protein sequence ID" value="SKB99312.1"/>
    <property type="molecule type" value="Genomic_DNA"/>
</dbReference>
<dbReference type="Gene3D" id="3.40.50.300">
    <property type="entry name" value="P-loop containing nucleotide triphosphate hydrolases"/>
    <property type="match status" value="1"/>
</dbReference>
<proteinExistence type="predicted"/>
<dbReference type="FunFam" id="3.40.50.300:FF:000006">
    <property type="entry name" value="DNA-binding transcriptional regulator NtrC"/>
    <property type="match status" value="1"/>
</dbReference>
<dbReference type="GO" id="GO:0003677">
    <property type="term" value="F:DNA binding"/>
    <property type="evidence" value="ECO:0007669"/>
    <property type="project" value="UniProtKB-KW"/>
</dbReference>
<dbReference type="InterPro" id="IPR027417">
    <property type="entry name" value="P-loop_NTPase"/>
</dbReference>